<dbReference type="OrthoDB" id="278430at2759"/>
<dbReference type="AlphaFoldDB" id="A0A2W1BAK8"/>
<reference evidence="2 3" key="1">
    <citation type="journal article" date="2017" name="BMC Biol.">
        <title>Genomic innovations, transcriptional plasticity and gene loss underlying the evolution and divergence of two highly polyphagous and invasive Helicoverpa pest species.</title>
        <authorList>
            <person name="Pearce S.L."/>
            <person name="Clarke D.F."/>
            <person name="East P.D."/>
            <person name="Elfekih S."/>
            <person name="Gordon K.H."/>
            <person name="Jermiin L.S."/>
            <person name="McGaughran A."/>
            <person name="Oakeshott J.G."/>
            <person name="Papanikolaou A."/>
            <person name="Perera O.P."/>
            <person name="Rane R.V."/>
            <person name="Richards S."/>
            <person name="Tay W.T."/>
            <person name="Walsh T.K."/>
            <person name="Anderson A."/>
            <person name="Anderson C.J."/>
            <person name="Asgari S."/>
            <person name="Board P.G."/>
            <person name="Bretschneider A."/>
            <person name="Campbell P.M."/>
            <person name="Chertemps T."/>
            <person name="Christeller J.T."/>
            <person name="Coppin C.W."/>
            <person name="Downes S.J."/>
            <person name="Duan G."/>
            <person name="Farnsworth C.A."/>
            <person name="Good R.T."/>
            <person name="Han L.B."/>
            <person name="Han Y.C."/>
            <person name="Hatje K."/>
            <person name="Horne I."/>
            <person name="Huang Y.P."/>
            <person name="Hughes D.S."/>
            <person name="Jacquin-Joly E."/>
            <person name="James W."/>
            <person name="Jhangiani S."/>
            <person name="Kollmar M."/>
            <person name="Kuwar S.S."/>
            <person name="Li S."/>
            <person name="Liu N.Y."/>
            <person name="Maibeche M.T."/>
            <person name="Miller J.R."/>
            <person name="Montagne N."/>
            <person name="Perry T."/>
            <person name="Qu J."/>
            <person name="Song S.V."/>
            <person name="Sutton G.G."/>
            <person name="Vogel H."/>
            <person name="Walenz B.P."/>
            <person name="Xu W."/>
            <person name="Zhang H.J."/>
            <person name="Zou Z."/>
            <person name="Batterham P."/>
            <person name="Edwards O.R."/>
            <person name="Feyereisen R."/>
            <person name="Gibbs R.A."/>
            <person name="Heckel D.G."/>
            <person name="McGrath A."/>
            <person name="Robin C."/>
            <person name="Scherer S.E."/>
            <person name="Worley K.C."/>
            <person name="Wu Y.D."/>
        </authorList>
    </citation>
    <scope>NUCLEOTIDE SEQUENCE [LARGE SCALE GENOMIC DNA]</scope>
    <source>
        <strain evidence="2">Harm_GR_Male_#8</strain>
        <tissue evidence="2">Whole organism</tissue>
    </source>
</reference>
<evidence type="ECO:0000313" key="2">
    <source>
        <dbReference type="EMBL" id="PZC72422.1"/>
    </source>
</evidence>
<name>A0A2W1BAK8_HELAM</name>
<feature type="compositionally biased region" description="Basic and acidic residues" evidence="1">
    <location>
        <begin position="71"/>
        <end position="115"/>
    </location>
</feature>
<feature type="compositionally biased region" description="Basic and acidic residues" evidence="1">
    <location>
        <begin position="1"/>
        <end position="18"/>
    </location>
</feature>
<protein>
    <submittedName>
        <fullName evidence="2">Uncharacterized protein</fullName>
    </submittedName>
</protein>
<keyword evidence="3" id="KW-1185">Reference proteome</keyword>
<accession>A0A2W1BAK8</accession>
<sequence>MAQMNTRDRDKRRDEWRRRNSGSGLLGNCPVNSFSARVMGRSTNDDRHLTSAARAIVDSIRSMQAKNTYQDNRRDYPRADHKPDRPDYRRRDRDDKPDKDNRPADHQPERFDARNRVNVPVYRQPYLFRQVSEDSGQLIISRSGSTRGTGSTCPCIDSLICLDRETACMTVTQCQPMACKTGCLTSDNL</sequence>
<gene>
    <name evidence="2" type="primary">HaOG211235</name>
    <name evidence="2" type="ORF">B5X24_HaOG211235</name>
</gene>
<feature type="compositionally biased region" description="Polar residues" evidence="1">
    <location>
        <begin position="61"/>
        <end position="70"/>
    </location>
</feature>
<evidence type="ECO:0000256" key="1">
    <source>
        <dbReference type="SAM" id="MobiDB-lite"/>
    </source>
</evidence>
<feature type="region of interest" description="Disordered" evidence="1">
    <location>
        <begin position="61"/>
        <end position="115"/>
    </location>
</feature>
<feature type="region of interest" description="Disordered" evidence="1">
    <location>
        <begin position="1"/>
        <end position="32"/>
    </location>
</feature>
<dbReference type="EMBL" id="KZ150190">
    <property type="protein sequence ID" value="PZC72422.1"/>
    <property type="molecule type" value="Genomic_DNA"/>
</dbReference>
<proteinExistence type="predicted"/>
<dbReference type="Proteomes" id="UP000249218">
    <property type="component" value="Unassembled WGS sequence"/>
</dbReference>
<evidence type="ECO:0000313" key="3">
    <source>
        <dbReference type="Proteomes" id="UP000249218"/>
    </source>
</evidence>
<organism evidence="2 3">
    <name type="scientific">Helicoverpa armigera</name>
    <name type="common">Cotton bollworm</name>
    <name type="synonym">Heliothis armigera</name>
    <dbReference type="NCBI Taxonomy" id="29058"/>
    <lineage>
        <taxon>Eukaryota</taxon>
        <taxon>Metazoa</taxon>
        <taxon>Ecdysozoa</taxon>
        <taxon>Arthropoda</taxon>
        <taxon>Hexapoda</taxon>
        <taxon>Insecta</taxon>
        <taxon>Pterygota</taxon>
        <taxon>Neoptera</taxon>
        <taxon>Endopterygota</taxon>
        <taxon>Lepidoptera</taxon>
        <taxon>Glossata</taxon>
        <taxon>Ditrysia</taxon>
        <taxon>Noctuoidea</taxon>
        <taxon>Noctuidae</taxon>
        <taxon>Heliothinae</taxon>
        <taxon>Helicoverpa</taxon>
    </lineage>
</organism>